<comment type="caution">
    <text evidence="6">The sequence shown here is derived from an EMBL/GenBank/DDBJ whole genome shotgun (WGS) entry which is preliminary data.</text>
</comment>
<dbReference type="EMBL" id="VIIS01001437">
    <property type="protein sequence ID" value="KAF0298336.1"/>
    <property type="molecule type" value="Genomic_DNA"/>
</dbReference>
<keyword evidence="4" id="KW-0812">Transmembrane</keyword>
<evidence type="ECO:0000256" key="1">
    <source>
        <dbReference type="ARBA" id="ARBA00023054"/>
    </source>
</evidence>
<keyword evidence="1 2" id="KW-0175">Coiled coil</keyword>
<keyword evidence="4" id="KW-0472">Membrane</keyword>
<protein>
    <submittedName>
        <fullName evidence="6">Protein CASP</fullName>
    </submittedName>
</protein>
<evidence type="ECO:0000256" key="2">
    <source>
        <dbReference type="SAM" id="Coils"/>
    </source>
</evidence>
<dbReference type="PANTHER" id="PTHR14043">
    <property type="entry name" value="CCAAT DISPLACEMENT PROTEIN-RELATED"/>
    <property type="match status" value="1"/>
</dbReference>
<evidence type="ECO:0000313" key="7">
    <source>
        <dbReference type="Proteomes" id="UP000440578"/>
    </source>
</evidence>
<keyword evidence="7" id="KW-1185">Reference proteome</keyword>
<dbReference type="GO" id="GO:0006891">
    <property type="term" value="P:intra-Golgi vesicle-mediated transport"/>
    <property type="evidence" value="ECO:0007669"/>
    <property type="project" value="InterPro"/>
</dbReference>
<proteinExistence type="predicted"/>
<feature type="domain" description="CASP C-terminal" evidence="5">
    <location>
        <begin position="47"/>
        <end position="196"/>
    </location>
</feature>
<dbReference type="InterPro" id="IPR012955">
    <property type="entry name" value="CASP_C"/>
</dbReference>
<sequence length="226" mass="25828">MNSVAAICRGEGEGMPSSSELVAEAVRDTMEPMPTPARPPSVLGGDPGSAADTILPIVTAQRERFRLRIQELEQERNMAQHELSLKDTEIDDLRRDNLKLFEKIRFLQSYSSQKPKKPGQDVESRYSSQYEQSLDPFSSFSRQERARKYSQLSPFEKVTLSMGQLVLSSRTARTVAFLYTLLLHLLVFAVLYKMAYTEMYHRQFSSDCAEKYAEHMLKIHGEESHL</sequence>
<dbReference type="OrthoDB" id="10257567at2759"/>
<dbReference type="Proteomes" id="UP000440578">
    <property type="component" value="Unassembled WGS sequence"/>
</dbReference>
<evidence type="ECO:0000256" key="3">
    <source>
        <dbReference type="SAM" id="MobiDB-lite"/>
    </source>
</evidence>
<feature type="region of interest" description="Disordered" evidence="3">
    <location>
        <begin position="111"/>
        <end position="130"/>
    </location>
</feature>
<evidence type="ECO:0000313" key="6">
    <source>
        <dbReference type="EMBL" id="KAF0298336.1"/>
    </source>
</evidence>
<dbReference type="PANTHER" id="PTHR14043:SF17">
    <property type="entry name" value="PROTEIN CASP"/>
    <property type="match status" value="1"/>
</dbReference>
<keyword evidence="4" id="KW-1133">Transmembrane helix</keyword>
<reference evidence="6 7" key="1">
    <citation type="submission" date="2019-07" db="EMBL/GenBank/DDBJ databases">
        <title>Draft genome assembly of a fouling barnacle, Amphibalanus amphitrite (Darwin, 1854): The first reference genome for Thecostraca.</title>
        <authorList>
            <person name="Kim W."/>
        </authorList>
    </citation>
    <scope>NUCLEOTIDE SEQUENCE [LARGE SCALE GENOMIC DNA]</scope>
    <source>
        <strain evidence="6">SNU_AA5</strain>
        <tissue evidence="6">Soma without cirri and trophi</tissue>
    </source>
</reference>
<dbReference type="GO" id="GO:0000139">
    <property type="term" value="C:Golgi membrane"/>
    <property type="evidence" value="ECO:0007669"/>
    <property type="project" value="InterPro"/>
</dbReference>
<dbReference type="Pfam" id="PF08172">
    <property type="entry name" value="CASP_C"/>
    <property type="match status" value="1"/>
</dbReference>
<organism evidence="6 7">
    <name type="scientific">Amphibalanus amphitrite</name>
    <name type="common">Striped barnacle</name>
    <name type="synonym">Balanus amphitrite</name>
    <dbReference type="NCBI Taxonomy" id="1232801"/>
    <lineage>
        <taxon>Eukaryota</taxon>
        <taxon>Metazoa</taxon>
        <taxon>Ecdysozoa</taxon>
        <taxon>Arthropoda</taxon>
        <taxon>Crustacea</taxon>
        <taxon>Multicrustacea</taxon>
        <taxon>Cirripedia</taxon>
        <taxon>Thoracica</taxon>
        <taxon>Thoracicalcarea</taxon>
        <taxon>Balanomorpha</taxon>
        <taxon>Balanoidea</taxon>
        <taxon>Balanidae</taxon>
        <taxon>Amphibalaninae</taxon>
        <taxon>Amphibalanus</taxon>
    </lineage>
</organism>
<evidence type="ECO:0000259" key="5">
    <source>
        <dbReference type="Pfam" id="PF08172"/>
    </source>
</evidence>
<gene>
    <name evidence="6" type="primary">CUX1_4</name>
    <name evidence="6" type="ORF">FJT64_004349</name>
</gene>
<feature type="transmembrane region" description="Helical" evidence="4">
    <location>
        <begin position="176"/>
        <end position="195"/>
    </location>
</feature>
<accession>A0A6A4VU46</accession>
<dbReference type="AlphaFoldDB" id="A0A6A4VU46"/>
<name>A0A6A4VU46_AMPAM</name>
<evidence type="ECO:0000256" key="4">
    <source>
        <dbReference type="SAM" id="Phobius"/>
    </source>
</evidence>
<feature type="coiled-coil region" evidence="2">
    <location>
        <begin position="55"/>
        <end position="89"/>
    </location>
</feature>